<comment type="domain">
    <text evidence="5">The PRC barrel domain binds ribosomal protein uS19.</text>
</comment>
<dbReference type="PANTHER" id="PTHR33692">
    <property type="entry name" value="RIBOSOME MATURATION FACTOR RIMM"/>
    <property type="match status" value="1"/>
</dbReference>
<dbReference type="HAMAP" id="MF_00014">
    <property type="entry name" value="Ribosome_mat_RimM"/>
    <property type="match status" value="1"/>
</dbReference>
<evidence type="ECO:0000256" key="1">
    <source>
        <dbReference type="ARBA" id="ARBA00022490"/>
    </source>
</evidence>
<reference evidence="8 9" key="1">
    <citation type="submission" date="2020-07" db="EMBL/GenBank/DDBJ databases">
        <title>Transfer of Campylobacter canadensis to the novel genus Avispirillum gen. nov., that also includes two novel species recovered from migratory waterfowl: Avispirillum anseris sp. nov. and Avispirillum brantae sp. nov.</title>
        <authorList>
            <person name="Miller W.G."/>
            <person name="Chapman M.H."/>
            <person name="Yee E."/>
            <person name="Inglis G.D."/>
        </authorList>
    </citation>
    <scope>NUCLEOTIDE SEQUENCE [LARGE SCALE GENOMIC DNA]</scope>
    <source>
        <strain evidence="8 9">L283</strain>
    </source>
</reference>
<evidence type="ECO:0000256" key="4">
    <source>
        <dbReference type="ARBA" id="ARBA00023186"/>
    </source>
</evidence>
<feature type="domain" description="PRC-barrel" evidence="7">
    <location>
        <begin position="92"/>
        <end position="163"/>
    </location>
</feature>
<evidence type="ECO:0000259" key="6">
    <source>
        <dbReference type="Pfam" id="PF01782"/>
    </source>
</evidence>
<dbReference type="SUPFAM" id="SSF50447">
    <property type="entry name" value="Translation proteins"/>
    <property type="match status" value="1"/>
</dbReference>
<evidence type="ECO:0000313" key="9">
    <source>
        <dbReference type="Proteomes" id="UP000786183"/>
    </source>
</evidence>
<dbReference type="InterPro" id="IPR027275">
    <property type="entry name" value="PRC-brl_dom"/>
</dbReference>
<accession>A0ABS7WRW4</accession>
<dbReference type="InterPro" id="IPR036976">
    <property type="entry name" value="RimM_N_sf"/>
</dbReference>
<dbReference type="InterPro" id="IPR009000">
    <property type="entry name" value="Transl_B-barrel_sf"/>
</dbReference>
<dbReference type="InterPro" id="IPR002676">
    <property type="entry name" value="RimM_N"/>
</dbReference>
<feature type="domain" description="RimM N-terminal" evidence="6">
    <location>
        <begin position="7"/>
        <end position="81"/>
    </location>
</feature>
<keyword evidence="9" id="KW-1185">Reference proteome</keyword>
<name>A0ABS7WRW4_9BACT</name>
<dbReference type="Pfam" id="PF01782">
    <property type="entry name" value="RimM"/>
    <property type="match status" value="1"/>
</dbReference>
<gene>
    <name evidence="5 8" type="primary">rimM</name>
    <name evidence="8" type="ORF">AVCANL283_05170</name>
</gene>
<dbReference type="InterPro" id="IPR011033">
    <property type="entry name" value="PRC_barrel-like_sf"/>
</dbReference>
<comment type="function">
    <text evidence="5">An accessory protein needed during the final step in the assembly of 30S ribosomal subunit, possibly for assembly of the head region. Essential for efficient processing of 16S rRNA. May be needed both before and after RbfA during the maturation of 16S rRNA. It has affinity for free ribosomal 30S subunits but not for 70S ribosomes.</text>
</comment>
<dbReference type="Gene3D" id="2.30.30.240">
    <property type="entry name" value="PRC-barrel domain"/>
    <property type="match status" value="1"/>
</dbReference>
<keyword evidence="1 5" id="KW-0963">Cytoplasm</keyword>
<comment type="subunit">
    <text evidence="5">Binds ribosomal protein uS19.</text>
</comment>
<evidence type="ECO:0000256" key="3">
    <source>
        <dbReference type="ARBA" id="ARBA00022552"/>
    </source>
</evidence>
<dbReference type="SUPFAM" id="SSF50346">
    <property type="entry name" value="PRC-barrel domain"/>
    <property type="match status" value="1"/>
</dbReference>
<keyword evidence="3 5" id="KW-0698">rRNA processing</keyword>
<evidence type="ECO:0000256" key="2">
    <source>
        <dbReference type="ARBA" id="ARBA00022517"/>
    </source>
</evidence>
<dbReference type="Gene3D" id="2.40.30.60">
    <property type="entry name" value="RimM"/>
    <property type="match status" value="1"/>
</dbReference>
<proteinExistence type="inferred from homology"/>
<sequence length="169" mass="19640">MDNLVFVAKIGKTHGLLGYLKLHNKSDFYEQFKANKIFYNNKAEKFIIKHFDSVNSLVQFVGYEDINSAKNLVNMQLYSTIEDSRKLKLKKDEFFYFDIIGKEIIENSESLGIVTDILEVGSTYLFLVNTNSNLEGLAKEFYIPYNDNFIDKIDDKIYVKNSKMLLESL</sequence>
<organism evidence="8 9">
    <name type="scientific">Campylobacter canadensis</name>
    <dbReference type="NCBI Taxonomy" id="449520"/>
    <lineage>
        <taxon>Bacteria</taxon>
        <taxon>Pseudomonadati</taxon>
        <taxon>Campylobacterota</taxon>
        <taxon>Epsilonproteobacteria</taxon>
        <taxon>Campylobacterales</taxon>
        <taxon>Campylobacteraceae</taxon>
        <taxon>Campylobacter</taxon>
    </lineage>
</organism>
<protein>
    <recommendedName>
        <fullName evidence="5">Ribosome maturation factor RimM</fullName>
    </recommendedName>
</protein>
<evidence type="ECO:0000313" key="8">
    <source>
        <dbReference type="EMBL" id="MBZ7987491.1"/>
    </source>
</evidence>
<dbReference type="EMBL" id="JACGBB010000009">
    <property type="protein sequence ID" value="MBZ7987491.1"/>
    <property type="molecule type" value="Genomic_DNA"/>
</dbReference>
<dbReference type="PANTHER" id="PTHR33692:SF1">
    <property type="entry name" value="RIBOSOME MATURATION FACTOR RIMM"/>
    <property type="match status" value="1"/>
</dbReference>
<evidence type="ECO:0000259" key="7">
    <source>
        <dbReference type="Pfam" id="PF05239"/>
    </source>
</evidence>
<keyword evidence="2 5" id="KW-0690">Ribosome biogenesis</keyword>
<dbReference type="Proteomes" id="UP000786183">
    <property type="component" value="Unassembled WGS sequence"/>
</dbReference>
<dbReference type="Pfam" id="PF05239">
    <property type="entry name" value="PRC"/>
    <property type="match status" value="1"/>
</dbReference>
<comment type="caution">
    <text evidence="8">The sequence shown here is derived from an EMBL/GenBank/DDBJ whole genome shotgun (WGS) entry which is preliminary data.</text>
</comment>
<dbReference type="InterPro" id="IPR011961">
    <property type="entry name" value="RimM"/>
</dbReference>
<comment type="similarity">
    <text evidence="5">Belongs to the RimM family.</text>
</comment>
<dbReference type="RefSeq" id="WP_172233582.1">
    <property type="nucleotide sequence ID" value="NZ_CP035946.1"/>
</dbReference>
<evidence type="ECO:0000256" key="5">
    <source>
        <dbReference type="HAMAP-Rule" id="MF_00014"/>
    </source>
</evidence>
<dbReference type="NCBIfam" id="TIGR02273">
    <property type="entry name" value="16S_RimM"/>
    <property type="match status" value="1"/>
</dbReference>
<comment type="subcellular location">
    <subcellularLocation>
        <location evidence="5">Cytoplasm</location>
    </subcellularLocation>
</comment>
<keyword evidence="4 5" id="KW-0143">Chaperone</keyword>